<sequence length="507" mass="57665">MAMYHQYRDLPQIPSFSEDTSNAQWNDQKGYAQAQFHTESDIHYNGAYSMTTTNMGSVESFLGDQPFFSGSLFHPAAPPMIHSQSQNYQQMGYWPSPQYRHVSPASTMSASGTSSYATPNEVHSPHHVHTYGSPDDFTHNPLPYSGGEYSSQTHALELSSMMGGGSISLRDLEYQHEPDMELIVEEVEAVGTEIQSTFPAEPTLAQVDEPADTEAGSPLREAESVQPMTKEEEEEEEPSSDTEYVPRNSYRSRRSSGSHSNSRKPVQRRNTHHSRKNSSPKTGSGRIGKKPNRAIASVHPGKVSTESQISGDMQRHFPCPLSPYGCKSTFISKNEWKRHVSTQHIKLGFWRCDLCTPTVDSRDDRTIYFNDFNRKDLFGQHLRRMHTVTNPSNRNQKEQPAVTENNITEHQQRCFKVLRETPPKSQCLFCSDTFSGPVSWDLRMEHIGRHLEKDRKTGDLQHTDIESWIADHDLERWLYEEGIITLNEFDQWTIGDGQPRRLIVPSN</sequence>
<dbReference type="InterPro" id="IPR039970">
    <property type="entry name" value="TF_Grauzone"/>
</dbReference>
<organism evidence="2 3">
    <name type="scientific">Periconia digitata</name>
    <dbReference type="NCBI Taxonomy" id="1303443"/>
    <lineage>
        <taxon>Eukaryota</taxon>
        <taxon>Fungi</taxon>
        <taxon>Dikarya</taxon>
        <taxon>Ascomycota</taxon>
        <taxon>Pezizomycotina</taxon>
        <taxon>Dothideomycetes</taxon>
        <taxon>Pleosporomycetidae</taxon>
        <taxon>Pleosporales</taxon>
        <taxon>Massarineae</taxon>
        <taxon>Periconiaceae</taxon>
        <taxon>Periconia</taxon>
    </lineage>
</organism>
<keyword evidence="3" id="KW-1185">Reference proteome</keyword>
<dbReference type="GO" id="GO:0003700">
    <property type="term" value="F:DNA-binding transcription factor activity"/>
    <property type="evidence" value="ECO:0007669"/>
    <property type="project" value="InterPro"/>
</dbReference>
<evidence type="ECO:0008006" key="4">
    <source>
        <dbReference type="Google" id="ProtNLM"/>
    </source>
</evidence>
<proteinExistence type="predicted"/>
<evidence type="ECO:0000313" key="2">
    <source>
        <dbReference type="EMBL" id="CAI6332096.1"/>
    </source>
</evidence>
<accession>A0A9W4XTC2</accession>
<protein>
    <recommendedName>
        <fullName evidence="4">C2H2-type domain-containing protein</fullName>
    </recommendedName>
</protein>
<gene>
    <name evidence="2" type="ORF">PDIGIT_LOCUS5126</name>
</gene>
<comment type="caution">
    <text evidence="2">The sequence shown here is derived from an EMBL/GenBank/DDBJ whole genome shotgun (WGS) entry which is preliminary data.</text>
</comment>
<dbReference type="EMBL" id="CAOQHR010000003">
    <property type="protein sequence ID" value="CAI6332096.1"/>
    <property type="molecule type" value="Genomic_DNA"/>
</dbReference>
<dbReference type="OrthoDB" id="5388486at2759"/>
<dbReference type="PANTHER" id="PTHR23225">
    <property type="entry name" value="ZINC FINGER PROTEIN"/>
    <property type="match status" value="1"/>
</dbReference>
<evidence type="ECO:0000313" key="3">
    <source>
        <dbReference type="Proteomes" id="UP001152607"/>
    </source>
</evidence>
<dbReference type="Proteomes" id="UP001152607">
    <property type="component" value="Unassembled WGS sequence"/>
</dbReference>
<name>A0A9W4XTC2_9PLEO</name>
<feature type="region of interest" description="Disordered" evidence="1">
    <location>
        <begin position="199"/>
        <end position="302"/>
    </location>
</feature>
<dbReference type="PANTHER" id="PTHR23225:SF2">
    <property type="entry name" value="AT09679P-RELATED"/>
    <property type="match status" value="1"/>
</dbReference>
<feature type="compositionally biased region" description="Basic residues" evidence="1">
    <location>
        <begin position="250"/>
        <end position="278"/>
    </location>
</feature>
<dbReference type="AlphaFoldDB" id="A0A9W4XTC2"/>
<evidence type="ECO:0000256" key="1">
    <source>
        <dbReference type="SAM" id="MobiDB-lite"/>
    </source>
</evidence>
<feature type="compositionally biased region" description="Acidic residues" evidence="1">
    <location>
        <begin position="231"/>
        <end position="240"/>
    </location>
</feature>
<reference evidence="2" key="1">
    <citation type="submission" date="2023-01" db="EMBL/GenBank/DDBJ databases">
        <authorList>
            <person name="Van Ghelder C."/>
            <person name="Rancurel C."/>
        </authorList>
    </citation>
    <scope>NUCLEOTIDE SEQUENCE</scope>
    <source>
        <strain evidence="2">CNCM I-4278</strain>
    </source>
</reference>